<evidence type="ECO:0000313" key="2">
    <source>
        <dbReference type="EMBL" id="KAG5667127.1"/>
    </source>
</evidence>
<comment type="caution">
    <text evidence="2">The sequence shown here is derived from an EMBL/GenBank/DDBJ whole genome shotgun (WGS) entry which is preliminary data.</text>
</comment>
<gene>
    <name evidence="2" type="ORF">PVAND_015126</name>
</gene>
<proteinExistence type="predicted"/>
<keyword evidence="3" id="KW-1185">Reference proteome</keyword>
<sequence length="548" mass="62441">MNPEENNKTPWQKLTEEQREKIRNSKVFIDNEKIKFCEADELEKPLDSEKFLNSLTQQQIDEILAGAILKFTSEGIFESSSYSPSKSDKEYDEDAGGSKGLKPSRSPEMAERYRKILPTSQPENLQIVQQLTPFELLSDDKKIQIYKAIVKVPGGETEFGLFIDKTGTDNEKRLKICKSLKNEEIEKLLRGDSFTLFEELVESLEDFESDGNFSADQGNSEDASQNQQSRNTQSNNQNNQNSSNNNNDDNNRNKRNDENNESLMEVDGYSAKVYIYGLHDFIKIFLQMRALLILKKEMKDSALKYIFKYLKKENILKFSVLYFYRDFHKIMGSKCLEKIIDEQETLIVQQLKILYGRQLTDLESNILVEKFIHGEIFFMIDNFEFLREIKGGKSKEELTEKLLEILIEIKNNAQKVQIEKNLLLIITDIENVGNRKNEIQTEVYAFERIEVEENFDKLEVSDLQETEYSMKFVLAVCAATSAPPSSTKPPTGKSSVSPSAKPTEKPTTHPTDKLSSKPPSSSAPPSAKPTTGKPIQTSAKTAGSTKKV</sequence>
<feature type="compositionally biased region" description="Polar residues" evidence="1">
    <location>
        <begin position="211"/>
        <end position="223"/>
    </location>
</feature>
<reference evidence="2" key="1">
    <citation type="submission" date="2021-03" db="EMBL/GenBank/DDBJ databases">
        <title>Chromosome level genome of the anhydrobiotic midge Polypedilum vanderplanki.</title>
        <authorList>
            <person name="Yoshida Y."/>
            <person name="Kikawada T."/>
            <person name="Gusev O."/>
        </authorList>
    </citation>
    <scope>NUCLEOTIDE SEQUENCE</scope>
    <source>
        <strain evidence="2">NIAS01</strain>
        <tissue evidence="2">Whole body or cell culture</tissue>
    </source>
</reference>
<accession>A0A9J6BBS9</accession>
<feature type="compositionally biased region" description="Low complexity" evidence="1">
    <location>
        <begin position="224"/>
        <end position="248"/>
    </location>
</feature>
<feature type="compositionally biased region" description="Low complexity" evidence="1">
    <location>
        <begin position="481"/>
        <end position="499"/>
    </location>
</feature>
<protein>
    <submittedName>
        <fullName evidence="2">Uncharacterized protein</fullName>
    </submittedName>
</protein>
<feature type="compositionally biased region" description="Basic and acidic residues" evidence="1">
    <location>
        <begin position="502"/>
        <end position="515"/>
    </location>
</feature>
<feature type="region of interest" description="Disordered" evidence="1">
    <location>
        <begin position="481"/>
        <end position="548"/>
    </location>
</feature>
<feature type="region of interest" description="Disordered" evidence="1">
    <location>
        <begin position="78"/>
        <end position="108"/>
    </location>
</feature>
<dbReference type="EMBL" id="JADBJN010000004">
    <property type="protein sequence ID" value="KAG5667127.1"/>
    <property type="molecule type" value="Genomic_DNA"/>
</dbReference>
<name>A0A9J6BBS9_POLVA</name>
<organism evidence="2 3">
    <name type="scientific">Polypedilum vanderplanki</name>
    <name type="common">Sleeping chironomid midge</name>
    <dbReference type="NCBI Taxonomy" id="319348"/>
    <lineage>
        <taxon>Eukaryota</taxon>
        <taxon>Metazoa</taxon>
        <taxon>Ecdysozoa</taxon>
        <taxon>Arthropoda</taxon>
        <taxon>Hexapoda</taxon>
        <taxon>Insecta</taxon>
        <taxon>Pterygota</taxon>
        <taxon>Neoptera</taxon>
        <taxon>Endopterygota</taxon>
        <taxon>Diptera</taxon>
        <taxon>Nematocera</taxon>
        <taxon>Chironomoidea</taxon>
        <taxon>Chironomidae</taxon>
        <taxon>Chironominae</taxon>
        <taxon>Polypedilum</taxon>
        <taxon>Polypedilum</taxon>
    </lineage>
</organism>
<dbReference type="AlphaFoldDB" id="A0A9J6BBS9"/>
<feature type="compositionally biased region" description="Basic and acidic residues" evidence="1">
    <location>
        <begin position="249"/>
        <end position="258"/>
    </location>
</feature>
<dbReference type="Proteomes" id="UP001107558">
    <property type="component" value="Chromosome 4"/>
</dbReference>
<feature type="region of interest" description="Disordered" evidence="1">
    <location>
        <begin position="211"/>
        <end position="262"/>
    </location>
</feature>
<evidence type="ECO:0000313" key="3">
    <source>
        <dbReference type="Proteomes" id="UP001107558"/>
    </source>
</evidence>
<feature type="compositionally biased region" description="Low complexity" evidence="1">
    <location>
        <begin position="516"/>
        <end position="529"/>
    </location>
</feature>
<feature type="compositionally biased region" description="Polar residues" evidence="1">
    <location>
        <begin position="533"/>
        <end position="548"/>
    </location>
</feature>
<evidence type="ECO:0000256" key="1">
    <source>
        <dbReference type="SAM" id="MobiDB-lite"/>
    </source>
</evidence>